<keyword evidence="2" id="KW-0560">Oxidoreductase</keyword>
<dbReference type="PANTHER" id="PTHR44229">
    <property type="entry name" value="15-HYDROXYPROSTAGLANDIN DEHYDROGENASE [NAD(+)]"/>
    <property type="match status" value="1"/>
</dbReference>
<dbReference type="Proteomes" id="UP001527925">
    <property type="component" value="Unassembled WGS sequence"/>
</dbReference>
<evidence type="ECO:0000256" key="1">
    <source>
        <dbReference type="ARBA" id="ARBA00006484"/>
    </source>
</evidence>
<accession>A0ABR4N881</accession>
<dbReference type="PRINTS" id="PR00081">
    <property type="entry name" value="GDHRDH"/>
</dbReference>
<evidence type="ECO:0000313" key="4">
    <source>
        <dbReference type="EMBL" id="KAL2915738.1"/>
    </source>
</evidence>
<dbReference type="PANTHER" id="PTHR44229:SF4">
    <property type="entry name" value="15-HYDROXYPROSTAGLANDIN DEHYDROGENASE [NAD(+)]"/>
    <property type="match status" value="1"/>
</dbReference>
<proteinExistence type="inferred from homology"/>
<reference evidence="4 5" key="1">
    <citation type="submission" date="2023-09" db="EMBL/GenBank/DDBJ databases">
        <title>Pangenome analysis of Batrachochytrium dendrobatidis and related Chytrids.</title>
        <authorList>
            <person name="Yacoub M.N."/>
            <person name="Stajich J.E."/>
            <person name="James T.Y."/>
        </authorList>
    </citation>
    <scope>NUCLEOTIDE SEQUENCE [LARGE SCALE GENOMIC DNA]</scope>
    <source>
        <strain evidence="4 5">JEL0888</strain>
    </source>
</reference>
<protein>
    <recommendedName>
        <fullName evidence="6">15-hydroxyprostaglandin dehydrogenase</fullName>
    </recommendedName>
</protein>
<comment type="similarity">
    <text evidence="1 3">Belongs to the short-chain dehydrogenases/reductases (SDR) family.</text>
</comment>
<evidence type="ECO:0000256" key="2">
    <source>
        <dbReference type="ARBA" id="ARBA00023002"/>
    </source>
</evidence>
<dbReference type="InterPro" id="IPR036291">
    <property type="entry name" value="NAD(P)-bd_dom_sf"/>
</dbReference>
<gene>
    <name evidence="4" type="ORF">HK105_204684</name>
</gene>
<comment type="caution">
    <text evidence="4">The sequence shown here is derived from an EMBL/GenBank/DDBJ whole genome shotgun (WGS) entry which is preliminary data.</text>
</comment>
<keyword evidence="5" id="KW-1185">Reference proteome</keyword>
<organism evidence="4 5">
    <name type="scientific">Polyrhizophydium stewartii</name>
    <dbReference type="NCBI Taxonomy" id="2732419"/>
    <lineage>
        <taxon>Eukaryota</taxon>
        <taxon>Fungi</taxon>
        <taxon>Fungi incertae sedis</taxon>
        <taxon>Chytridiomycota</taxon>
        <taxon>Chytridiomycota incertae sedis</taxon>
        <taxon>Chytridiomycetes</taxon>
        <taxon>Rhizophydiales</taxon>
        <taxon>Rhizophydiales incertae sedis</taxon>
        <taxon>Polyrhizophydium</taxon>
    </lineage>
</organism>
<dbReference type="Pfam" id="PF00106">
    <property type="entry name" value="adh_short"/>
    <property type="match status" value="1"/>
</dbReference>
<dbReference type="Gene3D" id="3.40.50.720">
    <property type="entry name" value="NAD(P)-binding Rossmann-like Domain"/>
    <property type="match status" value="1"/>
</dbReference>
<dbReference type="PRINTS" id="PR00080">
    <property type="entry name" value="SDRFAMILY"/>
</dbReference>
<dbReference type="SUPFAM" id="SSF51735">
    <property type="entry name" value="NAD(P)-binding Rossmann-fold domains"/>
    <property type="match status" value="1"/>
</dbReference>
<evidence type="ECO:0008006" key="6">
    <source>
        <dbReference type="Google" id="ProtNLM"/>
    </source>
</evidence>
<sequence>MEIKGKVAIVTGASSGFGKALSERLVKLGAFVVLGDITEPAGRALEAQLNSSRPKSAVFVKCNVTDRRDLQNLFTVAKKQFGEINIMVNNAGIGEKMPFFEDKEDGWRIVVDIDLTAVIMGTRMAVNEMVKQGKGGAIVNTASLAGMYPQPLQPVYSAVKGGVVMFTRSLDHLADDHGIYVNAVCPSFSPTGILDSEAGRAISATTPLVPVELVIDAFIKAIQDETLKGAGIDSRCGIAHVLTEPMCGPPGATIRVTPKYGIDVPTHRGGKPVPKAKM</sequence>
<name>A0ABR4N881_9FUNG</name>
<dbReference type="InterPro" id="IPR002347">
    <property type="entry name" value="SDR_fam"/>
</dbReference>
<evidence type="ECO:0000313" key="5">
    <source>
        <dbReference type="Proteomes" id="UP001527925"/>
    </source>
</evidence>
<dbReference type="EMBL" id="JADGIZ020000021">
    <property type="protein sequence ID" value="KAL2915738.1"/>
    <property type="molecule type" value="Genomic_DNA"/>
</dbReference>
<evidence type="ECO:0000256" key="3">
    <source>
        <dbReference type="RuleBase" id="RU000363"/>
    </source>
</evidence>